<dbReference type="GO" id="GO:0019867">
    <property type="term" value="C:outer membrane"/>
    <property type="evidence" value="ECO:0007669"/>
    <property type="project" value="InterPro"/>
</dbReference>
<dbReference type="KEGG" id="phy:AJ81_05715"/>
<dbReference type="PANTHER" id="PTHR21666">
    <property type="entry name" value="PEPTIDASE-RELATED"/>
    <property type="match status" value="1"/>
</dbReference>
<reference evidence="4 5" key="1">
    <citation type="submission" date="2014-01" db="EMBL/GenBank/DDBJ databases">
        <title>Genome sequencing of Thermotog hypogea.</title>
        <authorList>
            <person name="Zhang X."/>
            <person name="Alvare G."/>
            <person name="Fristensky B."/>
            <person name="Chen L."/>
            <person name="Suen T."/>
            <person name="Chen Q."/>
            <person name="Ma K."/>
        </authorList>
    </citation>
    <scope>NUCLEOTIDE SEQUENCE [LARGE SCALE GENOMIC DNA]</scope>
    <source>
        <strain evidence="4 5">DSM 11164</strain>
    </source>
</reference>
<feature type="coiled-coil region" evidence="2">
    <location>
        <begin position="161"/>
        <end position="188"/>
    </location>
</feature>
<dbReference type="InterPro" id="IPR011055">
    <property type="entry name" value="Dup_hybrid_motif"/>
</dbReference>
<evidence type="ECO:0000259" key="3">
    <source>
        <dbReference type="PROSITE" id="PS51782"/>
    </source>
</evidence>
<accession>A0A0X1KR38</accession>
<dbReference type="Gene3D" id="2.40.40.10">
    <property type="entry name" value="RlpA-like domain"/>
    <property type="match status" value="1"/>
</dbReference>
<dbReference type="EMBL" id="CP007141">
    <property type="protein sequence ID" value="AJC73777.1"/>
    <property type="molecule type" value="Genomic_DNA"/>
</dbReference>
<dbReference type="InterPro" id="IPR036908">
    <property type="entry name" value="RlpA-like_sf"/>
</dbReference>
<dbReference type="InterPro" id="IPR036779">
    <property type="entry name" value="LysM_dom_sf"/>
</dbReference>
<dbReference type="Proteomes" id="UP000077469">
    <property type="component" value="Chromosome"/>
</dbReference>
<dbReference type="Pfam" id="PF01551">
    <property type="entry name" value="Peptidase_M23"/>
    <property type="match status" value="1"/>
</dbReference>
<evidence type="ECO:0000313" key="5">
    <source>
        <dbReference type="Proteomes" id="UP000077469"/>
    </source>
</evidence>
<feature type="coiled-coil region" evidence="2">
    <location>
        <begin position="35"/>
        <end position="83"/>
    </location>
</feature>
<dbReference type="Gene3D" id="3.10.350.10">
    <property type="entry name" value="LysM domain"/>
    <property type="match status" value="1"/>
</dbReference>
<name>A0A0X1KR38_9THEM</name>
<dbReference type="Pfam" id="PF01476">
    <property type="entry name" value="LysM"/>
    <property type="match status" value="1"/>
</dbReference>
<keyword evidence="2" id="KW-0175">Coiled coil</keyword>
<dbReference type="CDD" id="cd00118">
    <property type="entry name" value="LysM"/>
    <property type="match status" value="1"/>
</dbReference>
<proteinExistence type="predicted"/>
<dbReference type="Pfam" id="PF06725">
    <property type="entry name" value="3D"/>
    <property type="match status" value="1"/>
</dbReference>
<dbReference type="AlphaFoldDB" id="A0A0X1KR38"/>
<dbReference type="InterPro" id="IPR050570">
    <property type="entry name" value="Cell_wall_metabolism_enzyme"/>
</dbReference>
<organism evidence="4 5">
    <name type="scientific">Pseudothermotoga hypogea DSM 11164 = NBRC 106472</name>
    <dbReference type="NCBI Taxonomy" id="1123384"/>
    <lineage>
        <taxon>Bacteria</taxon>
        <taxon>Thermotogati</taxon>
        <taxon>Thermotogota</taxon>
        <taxon>Thermotogae</taxon>
        <taxon>Thermotogales</taxon>
        <taxon>Thermotogaceae</taxon>
        <taxon>Pseudothermotoga</taxon>
    </lineage>
</organism>
<evidence type="ECO:0000313" key="4">
    <source>
        <dbReference type="EMBL" id="AJC73777.1"/>
    </source>
</evidence>
<gene>
    <name evidence="4" type="ORF">AJ81_05715</name>
</gene>
<feature type="domain" description="LysM" evidence="3">
    <location>
        <begin position="298"/>
        <end position="345"/>
    </location>
</feature>
<protein>
    <submittedName>
        <fullName evidence="4">Peptidoglycan-binding protein</fullName>
    </submittedName>
</protein>
<dbReference type="SMART" id="SM00257">
    <property type="entry name" value="LysM"/>
    <property type="match status" value="1"/>
</dbReference>
<dbReference type="InterPro" id="IPR018392">
    <property type="entry name" value="LysM"/>
</dbReference>
<dbReference type="STRING" id="1123384.AJ81_05715"/>
<dbReference type="GO" id="GO:0009254">
    <property type="term" value="P:peptidoglycan turnover"/>
    <property type="evidence" value="ECO:0007669"/>
    <property type="project" value="InterPro"/>
</dbReference>
<dbReference type="PaxDb" id="1123384-AJ81_05715"/>
<dbReference type="GO" id="GO:0004222">
    <property type="term" value="F:metalloendopeptidase activity"/>
    <property type="evidence" value="ECO:0007669"/>
    <property type="project" value="TreeGrafter"/>
</dbReference>
<dbReference type="InterPro" id="IPR010611">
    <property type="entry name" value="3D_dom"/>
</dbReference>
<dbReference type="Gene3D" id="2.70.70.10">
    <property type="entry name" value="Glucose Permease (Domain IIA)"/>
    <property type="match status" value="1"/>
</dbReference>
<dbReference type="CDD" id="cd14486">
    <property type="entry name" value="3D_domain"/>
    <property type="match status" value="1"/>
</dbReference>
<dbReference type="PROSITE" id="PS51782">
    <property type="entry name" value="LYSM"/>
    <property type="match status" value="1"/>
</dbReference>
<dbReference type="InterPro" id="IPR016047">
    <property type="entry name" value="M23ase_b-sheet_dom"/>
</dbReference>
<dbReference type="GO" id="GO:0004553">
    <property type="term" value="F:hydrolase activity, hydrolyzing O-glycosyl compounds"/>
    <property type="evidence" value="ECO:0007669"/>
    <property type="project" value="InterPro"/>
</dbReference>
<dbReference type="SUPFAM" id="SSF50685">
    <property type="entry name" value="Barwin-like endoglucanases"/>
    <property type="match status" value="1"/>
</dbReference>
<dbReference type="PANTHER" id="PTHR21666:SF289">
    <property type="entry name" value="L-ALA--D-GLU ENDOPEPTIDASE"/>
    <property type="match status" value="1"/>
</dbReference>
<keyword evidence="1" id="KW-0732">Signal</keyword>
<dbReference type="PATRIC" id="fig|1123384.7.peg.1132"/>
<evidence type="ECO:0000256" key="1">
    <source>
        <dbReference type="ARBA" id="ARBA00022729"/>
    </source>
</evidence>
<keyword evidence="5" id="KW-1185">Reference proteome</keyword>
<dbReference type="SUPFAM" id="SSF51261">
    <property type="entry name" value="Duplicated hybrid motif"/>
    <property type="match status" value="1"/>
</dbReference>
<sequence length="579" mass="65703">MAGGFSREMKTLRWLLILSIAMLPFACSQYNQDILAQINRKLDDFEYRLAALERSVYSNQKAVESLQSDVKKISDELTTAKRLISEQRSIPTVSQDDVNQILARITSLEMRFNQLSVALNVSDIRQLIYKISDLETAQKQQQIAYERFVRSTEELLSQVNAEETAKRLSSLENNLTSISNQIGELIELSSRLNALEKAFDTLSTTPQATIVNVSAIERELFQVRSRMQEIEINLKREMERKFEEFSSKQIVASPADLQTYIANTTALVRQLSLELETLRGTVREYDRERFLRLDQEYITYVVKPNDTLSSIMRAYGLGQDKLRLIMELNNIQDPNKLLVGQRIKIPIMDRSSLFAYPLEKPLSLEDVVSTFGRPASGGVTTGITISLQSGSRVFSILPGRIVSILQDEKGYHVRIDHGNGVLAVYGNLSTLNVTANSWVSRGQVIGMVNNLFHFEIWIDGEPKDPLRILLKYVGRFEATFYSEWDDGKLPEHPTFRITALGTIPKEWRTLAADPSVIPLGSIVYIPQFADKPNFGLFVVEDTGLLIKGNIVDVYVNNPKQALQNMREEVDVYLVTSKMR</sequence>
<evidence type="ECO:0000256" key="2">
    <source>
        <dbReference type="SAM" id="Coils"/>
    </source>
</evidence>
<dbReference type="SUPFAM" id="SSF54106">
    <property type="entry name" value="LysM domain"/>
    <property type="match status" value="1"/>
</dbReference>
<dbReference type="CDD" id="cd12797">
    <property type="entry name" value="M23_peptidase"/>
    <property type="match status" value="1"/>
</dbReference>